<dbReference type="Proteomes" id="UP001209854">
    <property type="component" value="Unassembled WGS sequence"/>
</dbReference>
<dbReference type="EMBL" id="JAPFCC010000001">
    <property type="protein sequence ID" value="MCW7553306.1"/>
    <property type="molecule type" value="Genomic_DNA"/>
</dbReference>
<dbReference type="Gene3D" id="3.30.2310.20">
    <property type="entry name" value="RelE-like"/>
    <property type="match status" value="1"/>
</dbReference>
<evidence type="ECO:0000313" key="3">
    <source>
        <dbReference type="EMBL" id="MCW7553306.1"/>
    </source>
</evidence>
<protein>
    <submittedName>
        <fullName evidence="3">Type II toxin-antitoxin system RelE/ParE family toxin</fullName>
    </submittedName>
</protein>
<dbReference type="NCBIfam" id="TIGR02385">
    <property type="entry name" value="RelE_StbE"/>
    <property type="match status" value="1"/>
</dbReference>
<organism evidence="3 4">
    <name type="scientific">Endozoicomonas gorgoniicola</name>
    <dbReference type="NCBI Taxonomy" id="1234144"/>
    <lineage>
        <taxon>Bacteria</taxon>
        <taxon>Pseudomonadati</taxon>
        <taxon>Pseudomonadota</taxon>
        <taxon>Gammaproteobacteria</taxon>
        <taxon>Oceanospirillales</taxon>
        <taxon>Endozoicomonadaceae</taxon>
        <taxon>Endozoicomonas</taxon>
    </lineage>
</organism>
<name>A0ABT3MV89_9GAMM</name>
<accession>A0ABT3MV89</accession>
<keyword evidence="4" id="KW-1185">Reference proteome</keyword>
<gene>
    <name evidence="3" type="ORF">NX722_11785</name>
</gene>
<dbReference type="PANTHER" id="PTHR35601:SF2">
    <property type="entry name" value="MRNA INTERFERASE TOXIN RELE"/>
    <property type="match status" value="1"/>
</dbReference>
<dbReference type="SUPFAM" id="SSF143011">
    <property type="entry name" value="RelE-like"/>
    <property type="match status" value="1"/>
</dbReference>
<evidence type="ECO:0000256" key="2">
    <source>
        <dbReference type="ARBA" id="ARBA00022649"/>
    </source>
</evidence>
<sequence length="95" mass="11319">MSYELDFSKKALKEWKKLNSTIQEQFKNKLRERLTTPRVPKDKLSGQPDCYKIKLRNSGYRLVYQVQDDIVVVFVISVGKRERSEAYRNAHKRLN</sequence>
<dbReference type="InterPro" id="IPR007712">
    <property type="entry name" value="RelE/ParE_toxin"/>
</dbReference>
<evidence type="ECO:0000313" key="4">
    <source>
        <dbReference type="Proteomes" id="UP001209854"/>
    </source>
</evidence>
<dbReference type="Pfam" id="PF05016">
    <property type="entry name" value="ParE_toxin"/>
    <property type="match status" value="1"/>
</dbReference>
<dbReference type="PANTHER" id="PTHR35601">
    <property type="entry name" value="TOXIN RELE"/>
    <property type="match status" value="1"/>
</dbReference>
<keyword evidence="2" id="KW-1277">Toxin-antitoxin system</keyword>
<comment type="caution">
    <text evidence="3">The sequence shown here is derived from an EMBL/GenBank/DDBJ whole genome shotgun (WGS) entry which is preliminary data.</text>
</comment>
<dbReference type="RefSeq" id="WP_262568141.1">
    <property type="nucleotide sequence ID" value="NZ_JAPFCC010000001.1"/>
</dbReference>
<proteinExistence type="inferred from homology"/>
<reference evidence="3 4" key="1">
    <citation type="submission" date="2022-10" db="EMBL/GenBank/DDBJ databases">
        <title>High-quality genome sequences of two octocoral-associated bacteria, Endozoicomonas euniceicola EF212 and Endozoicomonas gorgoniicola PS125.</title>
        <authorList>
            <person name="Chiou Y.-J."/>
            <person name="Chen Y.-H."/>
        </authorList>
    </citation>
    <scope>NUCLEOTIDE SEQUENCE [LARGE SCALE GENOMIC DNA]</scope>
    <source>
        <strain evidence="3 4">PS125</strain>
    </source>
</reference>
<evidence type="ECO:0000256" key="1">
    <source>
        <dbReference type="ARBA" id="ARBA00006226"/>
    </source>
</evidence>
<dbReference type="InterPro" id="IPR035093">
    <property type="entry name" value="RelE/ParE_toxin_dom_sf"/>
</dbReference>
<comment type="similarity">
    <text evidence="1">Belongs to the RelE toxin family.</text>
</comment>